<gene>
    <name evidence="2" type="ORF">D915_003743</name>
</gene>
<keyword evidence="2" id="KW-0804">Transcription</keyword>
<name>A0A4E0RUJ1_FASHE</name>
<dbReference type="EMBL" id="JXXN02001106">
    <property type="protein sequence ID" value="THD25518.1"/>
    <property type="molecule type" value="Genomic_DNA"/>
</dbReference>
<dbReference type="GO" id="GO:0005666">
    <property type="term" value="C:RNA polymerase III complex"/>
    <property type="evidence" value="ECO:0007669"/>
    <property type="project" value="TreeGrafter"/>
</dbReference>
<dbReference type="AlphaFoldDB" id="A0A4E0RUJ1"/>
<sequence length="724" mass="81333">MPLERDILVMDTVKEIVRDKSRVPDPPNPNIVQPGMSSVVVTARLKANENNPFRGQMGARRKPTENDPDVLFLNQQNMIPWRPVRYRRFVPMDAFENRIPLLYPYEDNEFMEQSLNGPKQEEYTDILLAALRPNQKSSSHGRVEPTQPQTMEELVQSIMLKVHVIRFSKLVVCVRERFSDPHQVTNTLVLQHVQKVAVLVRGWWVVKSELLYPPTTYSEHGSIPSTLMIRARDYIMAVFYRGEHLTRKTISSMTKLPALDATEILNLLARKMTSTQKGLANHWEFHPSDHEFIRRFPDVMQQQSAAWEMRIRQLCVQLKLEHLVSDGVRRRRHRGSGRLSSESGSEAEYDIPSLVSGIHVSGGTGKRTAPSRRKRQLSLSQADSSRLNETASSSEKEPSRKRARTQSLSVTASNLTPLDACTDRSVNGDLSAKVLPVSEFPRPMSPPLRPAANVINGPLTPVTKISSPPPSQSISNPPNSLEPTTAPMRIQFKPEPPGSPTPNYEKMSDDPTPHHTQVHPMGDTVSCTELPISTSKKELKEDATMENVVPFDSSRTALVNLIRDMVRTHPIVGLTELMKRIQASTMNQCQTIGSELLQSKNVLPGSEAERELLKASILDALPDADARQINVPWPNMPTALPPDILITAVVGGTECGAVSELTQKLRGVILELFESCSCVRIGEVLDRMKKVSGIDVPKKYAYSMLKQYCVFRHNRYFLRLTVPE</sequence>
<evidence type="ECO:0000313" key="3">
    <source>
        <dbReference type="Proteomes" id="UP000230066"/>
    </source>
</evidence>
<dbReference type="PANTHER" id="PTHR12069:SF0">
    <property type="entry name" value="DNA-DIRECTED RNA POLYMERASE III SUBUNIT RPC5"/>
    <property type="match status" value="1"/>
</dbReference>
<evidence type="ECO:0000256" key="1">
    <source>
        <dbReference type="SAM" id="MobiDB-lite"/>
    </source>
</evidence>
<dbReference type="Pfam" id="PF04801">
    <property type="entry name" value="RPC5"/>
    <property type="match status" value="1"/>
</dbReference>
<proteinExistence type="predicted"/>
<dbReference type="InterPro" id="IPR006886">
    <property type="entry name" value="RNA_pol_III_Rpc5"/>
</dbReference>
<feature type="region of interest" description="Disordered" evidence="1">
    <location>
        <begin position="356"/>
        <end position="409"/>
    </location>
</feature>
<evidence type="ECO:0000313" key="2">
    <source>
        <dbReference type="EMBL" id="THD25518.1"/>
    </source>
</evidence>
<accession>A0A4E0RUJ1</accession>
<keyword evidence="3" id="KW-1185">Reference proteome</keyword>
<protein>
    <submittedName>
        <fullName evidence="2">DNA-directed RNA polymerase III subunit RPC5</fullName>
    </submittedName>
</protein>
<feature type="compositionally biased region" description="Polar residues" evidence="1">
    <location>
        <begin position="377"/>
        <end position="393"/>
    </location>
</feature>
<dbReference type="Proteomes" id="UP000230066">
    <property type="component" value="Unassembled WGS sequence"/>
</dbReference>
<comment type="caution">
    <text evidence="2">The sequence shown here is derived from an EMBL/GenBank/DDBJ whole genome shotgun (WGS) entry which is preliminary data.</text>
</comment>
<dbReference type="GO" id="GO:0042797">
    <property type="term" value="P:tRNA transcription by RNA polymerase III"/>
    <property type="evidence" value="ECO:0007669"/>
    <property type="project" value="TreeGrafter"/>
</dbReference>
<dbReference type="PANTHER" id="PTHR12069">
    <property type="entry name" value="DNA-DIRECTED RNA POLYMERASES III 80 KDA POLYPEPTIDE RNA POLYMERASE III SUBUNIT 5"/>
    <property type="match status" value="1"/>
</dbReference>
<organism evidence="2 3">
    <name type="scientific">Fasciola hepatica</name>
    <name type="common">Liver fluke</name>
    <dbReference type="NCBI Taxonomy" id="6192"/>
    <lineage>
        <taxon>Eukaryota</taxon>
        <taxon>Metazoa</taxon>
        <taxon>Spiralia</taxon>
        <taxon>Lophotrochozoa</taxon>
        <taxon>Platyhelminthes</taxon>
        <taxon>Trematoda</taxon>
        <taxon>Digenea</taxon>
        <taxon>Plagiorchiida</taxon>
        <taxon>Echinostomata</taxon>
        <taxon>Echinostomatoidea</taxon>
        <taxon>Fasciolidae</taxon>
        <taxon>Fasciola</taxon>
    </lineage>
</organism>
<reference evidence="2" key="1">
    <citation type="submission" date="2019-03" db="EMBL/GenBank/DDBJ databases">
        <title>Improved annotation for the trematode Fasciola hepatica.</title>
        <authorList>
            <person name="Choi Y.-J."/>
            <person name="Martin J."/>
            <person name="Mitreva M."/>
        </authorList>
    </citation>
    <scope>NUCLEOTIDE SEQUENCE [LARGE SCALE GENOMIC DNA]</scope>
</reference>
<keyword evidence="2" id="KW-0240">DNA-directed RNA polymerase</keyword>
<feature type="region of interest" description="Disordered" evidence="1">
    <location>
        <begin position="465"/>
        <end position="526"/>
    </location>
</feature>